<dbReference type="Proteomes" id="UP000414233">
    <property type="component" value="Unassembled WGS sequence"/>
</dbReference>
<evidence type="ECO:0000313" key="5">
    <source>
        <dbReference type="EMBL" id="VVE11812.1"/>
    </source>
</evidence>
<dbReference type="InterPro" id="IPR004846">
    <property type="entry name" value="T2SS/T3SS_dom"/>
</dbReference>
<dbReference type="Pfam" id="PF13629">
    <property type="entry name" value="T2SS-T3SS_pil_N"/>
    <property type="match status" value="1"/>
</dbReference>
<feature type="compositionally biased region" description="Pro residues" evidence="2">
    <location>
        <begin position="557"/>
        <end position="570"/>
    </location>
</feature>
<sequence length="599" mass="61350">MDRMNNKRSALDAINRFGQGGTTRWGLAACAVMWAGAAAAQAVVEPGALQKNSPPPHSVRAVSPGQVQVTIGMANAAEPPAPGSKGPNCVGEMREASHVTVPVGKSTIINLPEPVRNRTVGNPHILQAMLVSSRSLYLLGLSVGSTNMIVQGRSGTCSVIDVAVGADPGGVQAALAELMPDEKNVRVYSAADSLVLSGTVSDSLKAQRVVEIANAFAQRASSSVDSGNGAGTQPGGGPAQYGGGASGGQGEGKSARIVNMMGIAAPQQVMLEVKVAEVSKTLIDQLGASADINGAFGSWSFGLLANFLSGSSGVVSAVKNNHLPLNFNLDAEKRDGLVKILAEPNLMAISGQTASFLAGGKVFIPVPQSNGTGGSTIVLQEEQFGVGLKFTPTVLDGGRINLQVAPEVSELSTTGVTLTAPNVSGSTILPLINTRRASTTVQLRDGQSFAIGGLIKNNITSNVKALPGLGEVPVLGALFRSTNFQQDKTELVFVITPRLVKPLDPNYPLPTDTFGQTNTAGVLLLGDMEGRKKAPAPAGTAVSPLSQQPAQPAVQPATPPAAPPTVPTVPPEASRDVPAIPQRVESTAVIVKPLESGTN</sequence>
<dbReference type="EMBL" id="CABPRZ010000009">
    <property type="protein sequence ID" value="VVE11812.1"/>
    <property type="molecule type" value="Genomic_DNA"/>
</dbReference>
<dbReference type="PANTHER" id="PTHR30332">
    <property type="entry name" value="PROBABLE GENERAL SECRETION PATHWAY PROTEIN D"/>
    <property type="match status" value="1"/>
</dbReference>
<organism evidence="5 6">
    <name type="scientific">Pandoraea terrae</name>
    <dbReference type="NCBI Taxonomy" id="1537710"/>
    <lineage>
        <taxon>Bacteria</taxon>
        <taxon>Pseudomonadati</taxon>
        <taxon>Pseudomonadota</taxon>
        <taxon>Betaproteobacteria</taxon>
        <taxon>Burkholderiales</taxon>
        <taxon>Burkholderiaceae</taxon>
        <taxon>Pandoraea</taxon>
    </lineage>
</organism>
<evidence type="ECO:0000259" key="3">
    <source>
        <dbReference type="Pfam" id="PF00263"/>
    </source>
</evidence>
<evidence type="ECO:0000256" key="1">
    <source>
        <dbReference type="RuleBase" id="RU004003"/>
    </source>
</evidence>
<dbReference type="GO" id="GO:0015627">
    <property type="term" value="C:type II protein secretion system complex"/>
    <property type="evidence" value="ECO:0007669"/>
    <property type="project" value="TreeGrafter"/>
</dbReference>
<evidence type="ECO:0000313" key="6">
    <source>
        <dbReference type="Proteomes" id="UP000414233"/>
    </source>
</evidence>
<dbReference type="Pfam" id="PF00263">
    <property type="entry name" value="Secretin"/>
    <property type="match status" value="1"/>
</dbReference>
<dbReference type="AlphaFoldDB" id="A0A5E4VHQ7"/>
<comment type="similarity">
    <text evidence="1">Belongs to the bacterial secretin family.</text>
</comment>
<feature type="region of interest" description="Disordered" evidence="2">
    <location>
        <begin position="222"/>
        <end position="252"/>
    </location>
</feature>
<proteinExistence type="inferred from homology"/>
<feature type="compositionally biased region" description="Low complexity" evidence="2">
    <location>
        <begin position="547"/>
        <end position="556"/>
    </location>
</feature>
<reference evidence="5 6" key="1">
    <citation type="submission" date="2019-08" db="EMBL/GenBank/DDBJ databases">
        <authorList>
            <person name="Peeters C."/>
        </authorList>
    </citation>
    <scope>NUCLEOTIDE SEQUENCE [LARGE SCALE GENOMIC DNA]</scope>
    <source>
        <strain evidence="5 6">LMG 30175</strain>
    </source>
</reference>
<evidence type="ECO:0000259" key="4">
    <source>
        <dbReference type="Pfam" id="PF13629"/>
    </source>
</evidence>
<keyword evidence="6" id="KW-1185">Reference proteome</keyword>
<protein>
    <submittedName>
        <fullName evidence="5">Secretin</fullName>
    </submittedName>
</protein>
<dbReference type="InterPro" id="IPR001775">
    <property type="entry name" value="GspD/PilQ"/>
</dbReference>
<feature type="domain" description="Pilus formation protein N-terminal" evidence="4">
    <location>
        <begin position="96"/>
        <end position="164"/>
    </location>
</feature>
<dbReference type="InterPro" id="IPR050810">
    <property type="entry name" value="Bact_Secretion_Sys_Channel"/>
</dbReference>
<accession>A0A5E4VHQ7</accession>
<feature type="region of interest" description="Disordered" evidence="2">
    <location>
        <begin position="531"/>
        <end position="585"/>
    </location>
</feature>
<dbReference type="GO" id="GO:0009306">
    <property type="term" value="P:protein secretion"/>
    <property type="evidence" value="ECO:0007669"/>
    <property type="project" value="InterPro"/>
</dbReference>
<evidence type="ECO:0000256" key="2">
    <source>
        <dbReference type="SAM" id="MobiDB-lite"/>
    </source>
</evidence>
<dbReference type="PANTHER" id="PTHR30332:SF17">
    <property type="entry name" value="TYPE IV PILIATION SYSTEM PROTEIN DR_0774-RELATED"/>
    <property type="match status" value="1"/>
</dbReference>
<name>A0A5E4VHQ7_9BURK</name>
<dbReference type="InterPro" id="IPR032789">
    <property type="entry name" value="T2SS-T3SS_pil_N"/>
</dbReference>
<feature type="compositionally biased region" description="Gly residues" evidence="2">
    <location>
        <begin position="228"/>
        <end position="251"/>
    </location>
</feature>
<gene>
    <name evidence="5" type="ORF">PTE30175_02602</name>
</gene>
<dbReference type="PRINTS" id="PR00811">
    <property type="entry name" value="BCTERIALGSPD"/>
</dbReference>
<feature type="domain" description="Type II/III secretion system secretin-like" evidence="3">
    <location>
        <begin position="333"/>
        <end position="501"/>
    </location>
</feature>